<feature type="region of interest" description="Disordered" evidence="1">
    <location>
        <begin position="263"/>
        <end position="346"/>
    </location>
</feature>
<feature type="signal peptide" evidence="2">
    <location>
        <begin position="1"/>
        <end position="17"/>
    </location>
</feature>
<evidence type="ECO:0000313" key="3">
    <source>
        <dbReference type="EMBL" id="KZN86432.1"/>
    </source>
</evidence>
<feature type="region of interest" description="Disordered" evidence="1">
    <location>
        <begin position="363"/>
        <end position="414"/>
    </location>
</feature>
<evidence type="ECO:0000256" key="1">
    <source>
        <dbReference type="SAM" id="MobiDB-lite"/>
    </source>
</evidence>
<feature type="compositionally biased region" description="Low complexity" evidence="1">
    <location>
        <begin position="113"/>
        <end position="172"/>
    </location>
</feature>
<dbReference type="EMBL" id="CM002799">
    <property type="protein sequence ID" value="KZN86432.1"/>
    <property type="molecule type" value="Genomic_DNA"/>
</dbReference>
<proteinExistence type="predicted"/>
<dbReference type="AlphaFoldDB" id="A0A161XV53"/>
<keyword evidence="2" id="KW-0732">Signal</keyword>
<accession>A0A161XV53</accession>
<reference evidence="3" key="1">
    <citation type="journal article" date="2014" name="Genome Announc.">
        <title>Complete sequencing and chromosome-scale genome assembly of the industrial progenitor strain P2niaD18 from the penicillin producer Penicillium chrysogenum.</title>
        <authorList>
            <person name="Specht T."/>
            <person name="Dahlmann T.A."/>
            <person name="Zadra I."/>
            <person name="Kurnsteiner H."/>
            <person name="Kuck U."/>
        </authorList>
    </citation>
    <scope>NUCLEOTIDE SEQUENCE [LARGE SCALE GENOMIC DNA]</scope>
    <source>
        <strain evidence="3">P2niaD18</strain>
    </source>
</reference>
<dbReference type="Proteomes" id="UP000076449">
    <property type="component" value="Chromosome II"/>
</dbReference>
<evidence type="ECO:0000256" key="2">
    <source>
        <dbReference type="SAM" id="SignalP"/>
    </source>
</evidence>
<dbReference type="PhylomeDB" id="A0A161XV53"/>
<feature type="compositionally biased region" description="Low complexity" evidence="1">
    <location>
        <begin position="381"/>
        <end position="414"/>
    </location>
</feature>
<feature type="region of interest" description="Disordered" evidence="1">
    <location>
        <begin position="101"/>
        <end position="217"/>
    </location>
</feature>
<gene>
    <name evidence="3" type="ORF">EN45_049570</name>
</gene>
<feature type="compositionally biased region" description="Basic and acidic residues" evidence="1">
    <location>
        <begin position="328"/>
        <end position="337"/>
    </location>
</feature>
<name>A0A161XV53_PENCH</name>
<protein>
    <submittedName>
        <fullName evidence="3">Uncharacterized protein</fullName>
    </submittedName>
</protein>
<sequence>MVKTTYALTLFAAVSLAAPVSQLTGRAEKQVSAEHKNILQGLPIINQRDESEPEHHNVIDELPIIGKILGNDKENQNQRRDITNEGISGLPLVGGLFGKHTHTGGANGVNKRQGFGQNYGQNAGQNEGQNYGQNAGQNQGQNQGQNEGQNEGQNQGQNEGQNNGQNASQNGEKGWKRDLGSSLRGIPIVGGLLGKDQEKPSHRQVETPAKHIDTRQAGHAKGVFGVLESLTSGQPINKGQKRDEEFEELEPMGDVLEGAVASGMEAESSVMPVRRNEPAAPKANNGQQADPKKPKNEQSKGLLGELMGKNGLGAIKGNSHHGLGLFPMRRDEKDLETRQAPIQGSTLTGVLLQGGALGKLSKALSGGAASEPGAIPPSKIGDGSSAAPPDPSSGVGPHSGPGLAAQKQQAGAAF</sequence>
<organism evidence="3">
    <name type="scientific">Penicillium chrysogenum</name>
    <name type="common">Penicillium notatum</name>
    <dbReference type="NCBI Taxonomy" id="5076"/>
    <lineage>
        <taxon>Eukaryota</taxon>
        <taxon>Fungi</taxon>
        <taxon>Dikarya</taxon>
        <taxon>Ascomycota</taxon>
        <taxon>Pezizomycotina</taxon>
        <taxon>Eurotiomycetes</taxon>
        <taxon>Eurotiomycetidae</taxon>
        <taxon>Eurotiales</taxon>
        <taxon>Aspergillaceae</taxon>
        <taxon>Penicillium</taxon>
        <taxon>Penicillium chrysogenum species complex</taxon>
    </lineage>
</organism>
<feature type="compositionally biased region" description="Basic and acidic residues" evidence="1">
    <location>
        <begin position="195"/>
        <end position="216"/>
    </location>
</feature>
<feature type="chain" id="PRO_5007829301" evidence="2">
    <location>
        <begin position="18"/>
        <end position="414"/>
    </location>
</feature>